<feature type="domain" description="SAM" evidence="1">
    <location>
        <begin position="7"/>
        <end position="72"/>
    </location>
</feature>
<evidence type="ECO:0000259" key="2">
    <source>
        <dbReference type="PROSITE" id="PS51290"/>
    </source>
</evidence>
<dbReference type="PANTHER" id="PTHR12844">
    <property type="entry name" value="CONNECTOR ENCHANCER OF KINASE SUPPRESSOR OF RAS"/>
    <property type="match status" value="1"/>
</dbReference>
<dbReference type="InterPro" id="IPR017874">
    <property type="entry name" value="CRIC_domain"/>
</dbReference>
<reference evidence="3" key="2">
    <citation type="submission" date="2025-09" db="UniProtKB">
        <authorList>
            <consortium name="Ensembl"/>
        </authorList>
    </citation>
    <scope>IDENTIFICATION</scope>
</reference>
<accession>A0A8C4NM57</accession>
<name>A0A8C4NM57_EPTBU</name>
<dbReference type="InterPro" id="IPR051566">
    <property type="entry name" value="CNKSR"/>
</dbReference>
<proteinExistence type="predicted"/>
<organism evidence="3 4">
    <name type="scientific">Eptatretus burgeri</name>
    <name type="common">Inshore hagfish</name>
    <dbReference type="NCBI Taxonomy" id="7764"/>
    <lineage>
        <taxon>Eukaryota</taxon>
        <taxon>Metazoa</taxon>
        <taxon>Chordata</taxon>
        <taxon>Craniata</taxon>
        <taxon>Vertebrata</taxon>
        <taxon>Cyclostomata</taxon>
        <taxon>Myxini</taxon>
        <taxon>Myxiniformes</taxon>
        <taxon>Myxinidae</taxon>
        <taxon>Eptatretinae</taxon>
        <taxon>Eptatretus</taxon>
    </lineage>
</organism>
<dbReference type="GeneTree" id="ENSGT00940000156709"/>
<dbReference type="Gene3D" id="1.10.150.50">
    <property type="entry name" value="Transcription Factor, Ets-1"/>
    <property type="match status" value="1"/>
</dbReference>
<evidence type="ECO:0000313" key="3">
    <source>
        <dbReference type="Ensembl" id="ENSEBUP00000007063.1"/>
    </source>
</evidence>
<feature type="domain" description="CRIC" evidence="2">
    <location>
        <begin position="80"/>
        <end position="172"/>
    </location>
</feature>
<dbReference type="Pfam" id="PF07647">
    <property type="entry name" value="SAM_2"/>
    <property type="match status" value="1"/>
</dbReference>
<protein>
    <submittedName>
        <fullName evidence="3">Uncharacterized protein</fullName>
    </submittedName>
</protein>
<dbReference type="SMART" id="SM00454">
    <property type="entry name" value="SAM"/>
    <property type="match status" value="1"/>
</dbReference>
<dbReference type="InterPro" id="IPR001660">
    <property type="entry name" value="SAM"/>
</dbReference>
<keyword evidence="4" id="KW-1185">Reference proteome</keyword>
<dbReference type="InterPro" id="IPR013761">
    <property type="entry name" value="SAM/pointed_sf"/>
</dbReference>
<reference evidence="3" key="1">
    <citation type="submission" date="2025-08" db="UniProtKB">
        <authorList>
            <consortium name="Ensembl"/>
        </authorList>
    </citation>
    <scope>IDENTIFICATION</scope>
</reference>
<dbReference type="Ensembl" id="ENSEBUT00000007534.1">
    <property type="protein sequence ID" value="ENSEBUP00000007063.1"/>
    <property type="gene ID" value="ENSEBUG00000004635.1"/>
</dbReference>
<dbReference type="AlphaFoldDB" id="A0A8C4NM57"/>
<dbReference type="Proteomes" id="UP000694388">
    <property type="component" value="Unplaced"/>
</dbReference>
<dbReference type="Pfam" id="PF10534">
    <property type="entry name" value="CRIC_ras_sig"/>
    <property type="match status" value="1"/>
</dbReference>
<evidence type="ECO:0000313" key="4">
    <source>
        <dbReference type="Proteomes" id="UP000694388"/>
    </source>
</evidence>
<dbReference type="SUPFAM" id="SSF47769">
    <property type="entry name" value="SAM/Pointed domain"/>
    <property type="match status" value="1"/>
</dbReference>
<dbReference type="PANTHER" id="PTHR12844:SF42">
    <property type="entry name" value="CONNECTOR ENHANCER OF KSR PROTEIN CNK"/>
    <property type="match status" value="1"/>
</dbReference>
<dbReference type="PROSITE" id="PS51290">
    <property type="entry name" value="CRIC"/>
    <property type="match status" value="1"/>
</dbReference>
<sequence length="224" mass="25023">MDPVTSWTPEQVLSWMKGLDDVLQQYGPAFLENGIIGEALLCLSHAKLDDLGVKLLGHQELLLEAIDLLCALHYTTDSENLYKATQKLTSACKALQTGMGLAATGPDRARIARQSLPSELLILIVQILNSARSVLAWLSRLQTYKDFVMARRLLAKFCFDLTQIAEQDYTSEKTELQIVVSILQIFINFFSPRRLHHTTVSILLYPPHLPLTLHPPACPPSPHP</sequence>
<dbReference type="PROSITE" id="PS50105">
    <property type="entry name" value="SAM_DOMAIN"/>
    <property type="match status" value="1"/>
</dbReference>
<evidence type="ECO:0000259" key="1">
    <source>
        <dbReference type="PROSITE" id="PS50105"/>
    </source>
</evidence>